<name>A0A9W6N2Z3_9HYPH</name>
<organism evidence="2 3">
    <name type="scientific">Methylopila jiangsuensis</name>
    <dbReference type="NCBI Taxonomy" id="586230"/>
    <lineage>
        <taxon>Bacteria</taxon>
        <taxon>Pseudomonadati</taxon>
        <taxon>Pseudomonadota</taxon>
        <taxon>Alphaproteobacteria</taxon>
        <taxon>Hyphomicrobiales</taxon>
        <taxon>Methylopilaceae</taxon>
        <taxon>Methylopila</taxon>
    </lineage>
</organism>
<comment type="caution">
    <text evidence="2">The sequence shown here is derived from an EMBL/GenBank/DDBJ whole genome shotgun (WGS) entry which is preliminary data.</text>
</comment>
<proteinExistence type="predicted"/>
<accession>A0A9W6N2Z3</accession>
<evidence type="ECO:0000313" key="3">
    <source>
        <dbReference type="Proteomes" id="UP001143364"/>
    </source>
</evidence>
<protein>
    <submittedName>
        <fullName evidence="2">Uncharacterized protein</fullName>
    </submittedName>
</protein>
<feature type="region of interest" description="Disordered" evidence="1">
    <location>
        <begin position="23"/>
        <end position="42"/>
    </location>
</feature>
<gene>
    <name evidence="2" type="ORF">GCM10008171_10440</name>
</gene>
<evidence type="ECO:0000313" key="2">
    <source>
        <dbReference type="EMBL" id="GLK75790.1"/>
    </source>
</evidence>
<evidence type="ECO:0000256" key="1">
    <source>
        <dbReference type="SAM" id="MobiDB-lite"/>
    </source>
</evidence>
<reference evidence="2" key="2">
    <citation type="submission" date="2023-01" db="EMBL/GenBank/DDBJ databases">
        <authorList>
            <person name="Sun Q."/>
            <person name="Evtushenko L."/>
        </authorList>
    </citation>
    <scope>NUCLEOTIDE SEQUENCE</scope>
    <source>
        <strain evidence="2">VKM B-2555</strain>
    </source>
</reference>
<dbReference type="Proteomes" id="UP001143364">
    <property type="component" value="Unassembled WGS sequence"/>
</dbReference>
<dbReference type="AlphaFoldDB" id="A0A9W6N2Z3"/>
<keyword evidence="3" id="KW-1185">Reference proteome</keyword>
<feature type="compositionally biased region" description="Basic and acidic residues" evidence="1">
    <location>
        <begin position="28"/>
        <end position="41"/>
    </location>
</feature>
<sequence>MVVFFYFMYFRMRNAAARHWKGNATMTKDGERRAGEDRPSSRAETAAYLEAMAEDMVRLARRSGLPTLAYLLDMARMEARTHAGRDAGASAGSAPGLGDA</sequence>
<dbReference type="EMBL" id="BSFK01000005">
    <property type="protein sequence ID" value="GLK75790.1"/>
    <property type="molecule type" value="Genomic_DNA"/>
</dbReference>
<reference evidence="2" key="1">
    <citation type="journal article" date="2014" name="Int. J. Syst. Evol. Microbiol.">
        <title>Complete genome sequence of Corynebacterium casei LMG S-19264T (=DSM 44701T), isolated from a smear-ripened cheese.</title>
        <authorList>
            <consortium name="US DOE Joint Genome Institute (JGI-PGF)"/>
            <person name="Walter F."/>
            <person name="Albersmeier A."/>
            <person name="Kalinowski J."/>
            <person name="Ruckert C."/>
        </authorList>
    </citation>
    <scope>NUCLEOTIDE SEQUENCE</scope>
    <source>
        <strain evidence="2">VKM B-2555</strain>
    </source>
</reference>